<keyword evidence="4" id="KW-1185">Reference proteome</keyword>
<dbReference type="EMBL" id="JBHSLF010000014">
    <property type="protein sequence ID" value="MFC5343609.1"/>
    <property type="molecule type" value="Genomic_DNA"/>
</dbReference>
<dbReference type="SUPFAM" id="SSF55797">
    <property type="entry name" value="PR-1-like"/>
    <property type="match status" value="1"/>
</dbReference>
<sequence>MKRLFAALPLAAACLAAPVAAQDRNPDFAARAAALYAEQPDFERCRPGRLRPEITTTLTARVNEVRALHGLAPVTYDPGTENTAVAAAMVFAANGSLSHYPGSWWRCFTEDAATGARLSNIFGGLASQRLIFVSMDEMVTGWMTDVRHMNPGSIGHRRWLLDPFLATISFGRVAGILPDGRRTDGAAMRIIGSNRVVPEPIEGGFIAYPFGDYPARFWDPSALLSFAVLVDLRDKTASEQVDYRNAQVSVRRRGGEVLEVSRITFDNNAYGLPNSLQFAAEGLQPGVSYDVAIRNVRVQGQSRDFAYTFRITP</sequence>
<dbReference type="InterPro" id="IPR035940">
    <property type="entry name" value="CAP_sf"/>
</dbReference>
<dbReference type="Proteomes" id="UP001596152">
    <property type="component" value="Unassembled WGS sequence"/>
</dbReference>
<evidence type="ECO:0000313" key="4">
    <source>
        <dbReference type="Proteomes" id="UP001596152"/>
    </source>
</evidence>
<accession>A0ABW0FQE5</accession>
<gene>
    <name evidence="3" type="ORF">ACFPIE_06765</name>
</gene>
<keyword evidence="1" id="KW-0732">Signal</keyword>
<evidence type="ECO:0000259" key="2">
    <source>
        <dbReference type="Pfam" id="PF00188"/>
    </source>
</evidence>
<dbReference type="InterPro" id="IPR014044">
    <property type="entry name" value="CAP_dom"/>
</dbReference>
<protein>
    <submittedName>
        <fullName evidence="3">CAP domain-containing protein</fullName>
    </submittedName>
</protein>
<reference evidence="4" key="1">
    <citation type="journal article" date="2019" name="Int. J. Syst. Evol. Microbiol.">
        <title>The Global Catalogue of Microorganisms (GCM) 10K type strain sequencing project: providing services to taxonomists for standard genome sequencing and annotation.</title>
        <authorList>
            <consortium name="The Broad Institute Genomics Platform"/>
            <consortium name="The Broad Institute Genome Sequencing Center for Infectious Disease"/>
            <person name="Wu L."/>
            <person name="Ma J."/>
        </authorList>
    </citation>
    <scope>NUCLEOTIDE SEQUENCE [LARGE SCALE GENOMIC DNA]</scope>
    <source>
        <strain evidence="4">JCM 12125</strain>
    </source>
</reference>
<evidence type="ECO:0000256" key="1">
    <source>
        <dbReference type="SAM" id="SignalP"/>
    </source>
</evidence>
<proteinExistence type="predicted"/>
<dbReference type="Pfam" id="PF00188">
    <property type="entry name" value="CAP"/>
    <property type="match status" value="1"/>
</dbReference>
<organism evidence="3 4">
    <name type="scientific">Brevundimonas staleyi</name>
    <dbReference type="NCBI Taxonomy" id="74326"/>
    <lineage>
        <taxon>Bacteria</taxon>
        <taxon>Pseudomonadati</taxon>
        <taxon>Pseudomonadota</taxon>
        <taxon>Alphaproteobacteria</taxon>
        <taxon>Caulobacterales</taxon>
        <taxon>Caulobacteraceae</taxon>
        <taxon>Brevundimonas</taxon>
    </lineage>
</organism>
<name>A0ABW0FQE5_9CAUL</name>
<comment type="caution">
    <text evidence="3">The sequence shown here is derived from an EMBL/GenBank/DDBJ whole genome shotgun (WGS) entry which is preliminary data.</text>
</comment>
<feature type="domain" description="SCP" evidence="2">
    <location>
        <begin position="60"/>
        <end position="171"/>
    </location>
</feature>
<feature type="chain" id="PRO_5046910783" evidence="1">
    <location>
        <begin position="22"/>
        <end position="313"/>
    </location>
</feature>
<feature type="signal peptide" evidence="1">
    <location>
        <begin position="1"/>
        <end position="21"/>
    </location>
</feature>
<evidence type="ECO:0000313" key="3">
    <source>
        <dbReference type="EMBL" id="MFC5343609.1"/>
    </source>
</evidence>
<dbReference type="RefSeq" id="WP_374035943.1">
    <property type="nucleotide sequence ID" value="NZ_CP169082.1"/>
</dbReference>
<dbReference type="Gene3D" id="3.40.33.10">
    <property type="entry name" value="CAP"/>
    <property type="match status" value="1"/>
</dbReference>